<gene>
    <name evidence="1" type="ORF">LCGC14_1729410</name>
</gene>
<organism evidence="1">
    <name type="scientific">marine sediment metagenome</name>
    <dbReference type="NCBI Taxonomy" id="412755"/>
    <lineage>
        <taxon>unclassified sequences</taxon>
        <taxon>metagenomes</taxon>
        <taxon>ecological metagenomes</taxon>
    </lineage>
</organism>
<protein>
    <submittedName>
        <fullName evidence="1">Uncharacterized protein</fullName>
    </submittedName>
</protein>
<dbReference type="AlphaFoldDB" id="A0A0F9H9S6"/>
<accession>A0A0F9H9S6</accession>
<evidence type="ECO:0000313" key="1">
    <source>
        <dbReference type="EMBL" id="KKM07884.1"/>
    </source>
</evidence>
<dbReference type="EMBL" id="LAZR01015676">
    <property type="protein sequence ID" value="KKM07884.1"/>
    <property type="molecule type" value="Genomic_DNA"/>
</dbReference>
<comment type="caution">
    <text evidence="1">The sequence shown here is derived from an EMBL/GenBank/DDBJ whole genome shotgun (WGS) entry which is preliminary data.</text>
</comment>
<proteinExistence type="predicted"/>
<sequence>MFIKLENDRGVTTTFEITQYTTEYGDPDEIDSPRDSYFLTVWRNDGMSEDFVLMGRKNFIKNFIKIGSLTDGPWCAFYIMNNNGKTIDRFRIPELWRTDLDRMQNNETMPDILDRTRKGEDINKSPDEDEVRVGVPHSSFVKMNELDRVRVGIPRRAGASIIGQGNVDESDPDCEAGCKQHKTCE</sequence>
<reference evidence="1" key="1">
    <citation type="journal article" date="2015" name="Nature">
        <title>Complex archaea that bridge the gap between prokaryotes and eukaryotes.</title>
        <authorList>
            <person name="Spang A."/>
            <person name="Saw J.H."/>
            <person name="Jorgensen S.L."/>
            <person name="Zaremba-Niedzwiedzka K."/>
            <person name="Martijn J."/>
            <person name="Lind A.E."/>
            <person name="van Eijk R."/>
            <person name="Schleper C."/>
            <person name="Guy L."/>
            <person name="Ettema T.J."/>
        </authorList>
    </citation>
    <scope>NUCLEOTIDE SEQUENCE</scope>
</reference>
<name>A0A0F9H9S6_9ZZZZ</name>